<dbReference type="CDD" id="cd05568">
    <property type="entry name" value="PTS_IIB_bgl_like"/>
    <property type="match status" value="1"/>
</dbReference>
<keyword evidence="4" id="KW-0804">Transcription</keyword>
<evidence type="ECO:0000256" key="1">
    <source>
        <dbReference type="ARBA" id="ARBA00022679"/>
    </source>
</evidence>
<protein>
    <submittedName>
        <fullName evidence="8">Transcription antiterminator</fullName>
    </submittedName>
</protein>
<proteinExistence type="predicted"/>
<dbReference type="InterPro" id="IPR016152">
    <property type="entry name" value="PTrfase/Anion_transptr"/>
</dbReference>
<feature type="domain" description="PTS EIIA type-2" evidence="5">
    <location>
        <begin position="530"/>
        <end position="682"/>
    </location>
</feature>
<dbReference type="Gene3D" id="1.10.10.10">
    <property type="entry name" value="Winged helix-like DNA-binding domain superfamily/Winged helix DNA-binding domain"/>
    <property type="match status" value="2"/>
</dbReference>
<dbReference type="Pfam" id="PF00874">
    <property type="entry name" value="PRD"/>
    <property type="match status" value="2"/>
</dbReference>
<feature type="domain" description="PTS EIIB type-2" evidence="6">
    <location>
        <begin position="416"/>
        <end position="504"/>
    </location>
</feature>
<dbReference type="Proteomes" id="UP000318521">
    <property type="component" value="Unassembled WGS sequence"/>
</dbReference>
<organism evidence="8 9">
    <name type="scientific">Alkalicoccobacillus porphyridii</name>
    <dbReference type="NCBI Taxonomy" id="2597270"/>
    <lineage>
        <taxon>Bacteria</taxon>
        <taxon>Bacillati</taxon>
        <taxon>Bacillota</taxon>
        <taxon>Bacilli</taxon>
        <taxon>Bacillales</taxon>
        <taxon>Bacillaceae</taxon>
        <taxon>Alkalicoccobacillus</taxon>
    </lineage>
</organism>
<feature type="domain" description="PRD" evidence="7">
    <location>
        <begin position="199"/>
        <end position="304"/>
    </location>
</feature>
<gene>
    <name evidence="8" type="ORF">FN960_01205</name>
</gene>
<evidence type="ECO:0000256" key="3">
    <source>
        <dbReference type="ARBA" id="ARBA00023015"/>
    </source>
</evidence>
<dbReference type="InterPro" id="IPR013011">
    <property type="entry name" value="PTS_EIIB_2"/>
</dbReference>
<dbReference type="InterPro" id="IPR013196">
    <property type="entry name" value="HTH_11"/>
</dbReference>
<dbReference type="SUPFAM" id="SSF52794">
    <property type="entry name" value="PTS system IIB component-like"/>
    <property type="match status" value="1"/>
</dbReference>
<dbReference type="InterPro" id="IPR011608">
    <property type="entry name" value="PRD"/>
</dbReference>
<keyword evidence="1" id="KW-0808">Transferase</keyword>
<sequence length="698" mass="79651">MYIPARERQLLKLLLANEEHLDLRELASSLDVSTRTIQRDLKALSAVMADYNLTLHKEASKGYDIHGLAADLRRLKDDLATLEPNEFTPEERQLLLLVALLEKPEPIKLFTLAEQLNVTVATVSHDLTKVEEWLSSFQLTLIRRRGYGIEVSGSETNIRRSLSSLITENINEASFYRSLDKDDAVDSYTESISERLLDIVDSTKIQRIQHAVEDLRTHSNGQMADSSYIGLIVHLALAIERIQQGENVQMASEQLDSLRSEPVFDLAVRLAHTLEGIFSIQIPEEEVGYIVMHLRGAKVQRDYNLFNHKDYTELSYLADRLIKQMEQQLQLVFDDDSLYSGLIAHLEPALYRMNQGMKIHNPLLDRIKQNYSTLYNHVTDVVHQVFEQVEVPEEEIGFLVMHFGSAMERQQQKNPLKAMVICSSGIGSSKLLASRLEKEFPEIEQIDNISLFDFKKREARFYDLIISTVPLPQSEQYFLVKPFLSKEETEQIRQHIKTLKKKRPIVSHKNSVKYQFMEEMIPEAFFEQLSFLSRDIALIIDSFALNKGKVLDESLAQLCTELEEAGTLSDAVPVFEALLQRERLGGLGIPDTSLALFHTRTAEVNKPVFTMLQLDKEESLASMGDQPIDVNRVILMLAPLDAEQKLLDMLSSLSVMLIASEEHTRIVEMGSEAEIKKLISQHCFEYIQKLLQKGVHKS</sequence>
<name>A0A554A3D6_9BACI</name>
<dbReference type="SUPFAM" id="SSF55804">
    <property type="entry name" value="Phoshotransferase/anion transport protein"/>
    <property type="match status" value="1"/>
</dbReference>
<accession>A0A554A3D6</accession>
<evidence type="ECO:0000259" key="7">
    <source>
        <dbReference type="PROSITE" id="PS51372"/>
    </source>
</evidence>
<evidence type="ECO:0000313" key="9">
    <source>
        <dbReference type="Proteomes" id="UP000318521"/>
    </source>
</evidence>
<keyword evidence="3" id="KW-0805">Transcription regulation</keyword>
<dbReference type="SUPFAM" id="SSF63520">
    <property type="entry name" value="PTS-regulatory domain, PRD"/>
    <property type="match status" value="2"/>
</dbReference>
<dbReference type="PANTHER" id="PTHR30185:SF18">
    <property type="entry name" value="TRANSCRIPTIONAL REGULATOR MTLR"/>
    <property type="match status" value="1"/>
</dbReference>
<dbReference type="InterPro" id="IPR036634">
    <property type="entry name" value="PRD_sf"/>
</dbReference>
<evidence type="ECO:0000256" key="2">
    <source>
        <dbReference type="ARBA" id="ARBA00022737"/>
    </source>
</evidence>
<dbReference type="InterPro" id="IPR036095">
    <property type="entry name" value="PTS_EIIB-like_sf"/>
</dbReference>
<dbReference type="RefSeq" id="WP_143846545.1">
    <property type="nucleotide sequence ID" value="NZ_VLXZ01000001.1"/>
</dbReference>
<dbReference type="Gene3D" id="1.10.1790.10">
    <property type="entry name" value="PRD domain"/>
    <property type="match status" value="2"/>
</dbReference>
<dbReference type="AlphaFoldDB" id="A0A554A3D6"/>
<dbReference type="Gene3D" id="3.40.930.10">
    <property type="entry name" value="Mannitol-specific EII, Chain A"/>
    <property type="match status" value="1"/>
</dbReference>
<dbReference type="InterPro" id="IPR050661">
    <property type="entry name" value="BglG_antiterminators"/>
</dbReference>
<evidence type="ECO:0000259" key="6">
    <source>
        <dbReference type="PROSITE" id="PS51099"/>
    </source>
</evidence>
<reference evidence="8 9" key="1">
    <citation type="submission" date="2019-07" db="EMBL/GenBank/DDBJ databases">
        <authorList>
            <person name="Park Y.J."/>
            <person name="Jeong S.E."/>
            <person name="Jung H.S."/>
        </authorList>
    </citation>
    <scope>NUCLEOTIDE SEQUENCE [LARGE SCALE GENOMIC DNA]</scope>
    <source>
        <strain evidence="9">P16(2019)</strain>
    </source>
</reference>
<dbReference type="PROSITE" id="PS51099">
    <property type="entry name" value="PTS_EIIB_TYPE_2"/>
    <property type="match status" value="1"/>
</dbReference>
<keyword evidence="9" id="KW-1185">Reference proteome</keyword>
<dbReference type="Pfam" id="PF08279">
    <property type="entry name" value="HTH_11"/>
    <property type="match status" value="2"/>
</dbReference>
<comment type="caution">
    <text evidence="8">The sequence shown here is derived from an EMBL/GenBank/DDBJ whole genome shotgun (WGS) entry which is preliminary data.</text>
</comment>
<dbReference type="Pfam" id="PF00359">
    <property type="entry name" value="PTS_EIIA_2"/>
    <property type="match status" value="1"/>
</dbReference>
<dbReference type="GO" id="GO:0009401">
    <property type="term" value="P:phosphoenolpyruvate-dependent sugar phosphotransferase system"/>
    <property type="evidence" value="ECO:0007669"/>
    <property type="project" value="InterPro"/>
</dbReference>
<dbReference type="GO" id="GO:0008982">
    <property type="term" value="F:protein-N(PI)-phosphohistidine-sugar phosphotransferase activity"/>
    <property type="evidence" value="ECO:0007669"/>
    <property type="project" value="InterPro"/>
</dbReference>
<evidence type="ECO:0000313" key="8">
    <source>
        <dbReference type="EMBL" id="TSB48200.1"/>
    </source>
</evidence>
<dbReference type="OrthoDB" id="9776005at2"/>
<dbReference type="PROSITE" id="PS51094">
    <property type="entry name" value="PTS_EIIA_TYPE_2"/>
    <property type="match status" value="1"/>
</dbReference>
<dbReference type="EMBL" id="VLXZ01000001">
    <property type="protein sequence ID" value="TSB48200.1"/>
    <property type="molecule type" value="Genomic_DNA"/>
</dbReference>
<dbReference type="PANTHER" id="PTHR30185">
    <property type="entry name" value="CRYPTIC BETA-GLUCOSIDE BGL OPERON ANTITERMINATOR"/>
    <property type="match status" value="1"/>
</dbReference>
<dbReference type="InterPro" id="IPR036388">
    <property type="entry name" value="WH-like_DNA-bd_sf"/>
</dbReference>
<dbReference type="PROSITE" id="PS51372">
    <property type="entry name" value="PRD_2"/>
    <property type="match status" value="2"/>
</dbReference>
<dbReference type="Gene3D" id="3.40.50.2300">
    <property type="match status" value="1"/>
</dbReference>
<dbReference type="InterPro" id="IPR002178">
    <property type="entry name" value="PTS_EIIA_type-2_dom"/>
</dbReference>
<evidence type="ECO:0000259" key="5">
    <source>
        <dbReference type="PROSITE" id="PS51094"/>
    </source>
</evidence>
<feature type="domain" description="PRD" evidence="7">
    <location>
        <begin position="309"/>
        <end position="413"/>
    </location>
</feature>
<keyword evidence="2" id="KW-0677">Repeat</keyword>
<dbReference type="InterPro" id="IPR036390">
    <property type="entry name" value="WH_DNA-bd_sf"/>
</dbReference>
<dbReference type="SUPFAM" id="SSF46785">
    <property type="entry name" value="Winged helix' DNA-binding domain"/>
    <property type="match status" value="2"/>
</dbReference>
<evidence type="ECO:0000256" key="4">
    <source>
        <dbReference type="ARBA" id="ARBA00023163"/>
    </source>
</evidence>
<dbReference type="GO" id="GO:0006355">
    <property type="term" value="P:regulation of DNA-templated transcription"/>
    <property type="evidence" value="ECO:0007669"/>
    <property type="project" value="InterPro"/>
</dbReference>